<dbReference type="Proteomes" id="UP000678393">
    <property type="component" value="Unassembled WGS sequence"/>
</dbReference>
<evidence type="ECO:0000313" key="3">
    <source>
        <dbReference type="Proteomes" id="UP000678393"/>
    </source>
</evidence>
<dbReference type="EMBL" id="CAJHNH020001919">
    <property type="protein sequence ID" value="CAG5124973.1"/>
    <property type="molecule type" value="Genomic_DNA"/>
</dbReference>
<accession>A0A8S3Z6B0</accession>
<reference evidence="2" key="1">
    <citation type="submission" date="2021-04" db="EMBL/GenBank/DDBJ databases">
        <authorList>
            <consortium name="Molecular Ecology Group"/>
        </authorList>
    </citation>
    <scope>NUCLEOTIDE SEQUENCE</scope>
</reference>
<feature type="compositionally biased region" description="Low complexity" evidence="1">
    <location>
        <begin position="47"/>
        <end position="57"/>
    </location>
</feature>
<feature type="region of interest" description="Disordered" evidence="1">
    <location>
        <begin position="18"/>
        <end position="94"/>
    </location>
</feature>
<comment type="caution">
    <text evidence="2">The sequence shown here is derived from an EMBL/GenBank/DDBJ whole genome shotgun (WGS) entry which is preliminary data.</text>
</comment>
<feature type="compositionally biased region" description="Basic and acidic residues" evidence="1">
    <location>
        <begin position="29"/>
        <end position="44"/>
    </location>
</feature>
<feature type="region of interest" description="Disordered" evidence="1">
    <location>
        <begin position="125"/>
        <end position="156"/>
    </location>
</feature>
<sequence length="335" mass="36849">MQNYHRLFLASEEGYDKLTNLSGSGGAEGLKEKPSSDPFVDSKDTGSSNSVTLSLSSIRFGDISDEDSYPSSGSESRESSAGSVRTRHPCPPPLETHLITRRLLQRQNLNSSQLSSLELEIPAAAKTSRDSGIGSGDPSPNTSNSPSSQNVDSMVNGCGQMRHNIVHSYSIPEAGTIHFHHKLDKRSRSAAMLAISPSRLREINDPVQQILHQLHKIVYITQLPPTLSPNPNRRIVEQYKRALFATGSNGMNLKSEMRKLIQGSQDIIDMNLGSPEYIKRSSLGSELDSPLDPDKPATLFYDPDYKDVGITYEYLQTILEALLEESGYYTGKGKH</sequence>
<gene>
    <name evidence="2" type="ORF">CUNI_LOCUS10531</name>
</gene>
<protein>
    <submittedName>
        <fullName evidence="2">Uncharacterized protein</fullName>
    </submittedName>
</protein>
<keyword evidence="3" id="KW-1185">Reference proteome</keyword>
<dbReference type="OrthoDB" id="248923at2759"/>
<evidence type="ECO:0000256" key="1">
    <source>
        <dbReference type="SAM" id="MobiDB-lite"/>
    </source>
</evidence>
<dbReference type="AlphaFoldDB" id="A0A8S3Z6B0"/>
<name>A0A8S3Z6B0_9EUPU</name>
<organism evidence="2 3">
    <name type="scientific">Candidula unifasciata</name>
    <dbReference type="NCBI Taxonomy" id="100452"/>
    <lineage>
        <taxon>Eukaryota</taxon>
        <taxon>Metazoa</taxon>
        <taxon>Spiralia</taxon>
        <taxon>Lophotrochozoa</taxon>
        <taxon>Mollusca</taxon>
        <taxon>Gastropoda</taxon>
        <taxon>Heterobranchia</taxon>
        <taxon>Euthyneura</taxon>
        <taxon>Panpulmonata</taxon>
        <taxon>Eupulmonata</taxon>
        <taxon>Stylommatophora</taxon>
        <taxon>Helicina</taxon>
        <taxon>Helicoidea</taxon>
        <taxon>Geomitridae</taxon>
        <taxon>Candidula</taxon>
    </lineage>
</organism>
<feature type="compositionally biased region" description="Low complexity" evidence="1">
    <location>
        <begin position="138"/>
        <end position="150"/>
    </location>
</feature>
<feature type="compositionally biased region" description="Low complexity" evidence="1">
    <location>
        <begin position="69"/>
        <end position="83"/>
    </location>
</feature>
<proteinExistence type="predicted"/>
<evidence type="ECO:0000313" key="2">
    <source>
        <dbReference type="EMBL" id="CAG5124973.1"/>
    </source>
</evidence>